<feature type="non-terminal residue" evidence="1">
    <location>
        <position position="197"/>
    </location>
</feature>
<dbReference type="PANTHER" id="PTHR30451:SF3">
    <property type="entry name" value="OUTER MEMBRANE USHER PROTEIN HTRE-RELATED"/>
    <property type="match status" value="1"/>
</dbReference>
<organism evidence="1 2">
    <name type="scientific">Escherichia coli</name>
    <dbReference type="NCBI Taxonomy" id="562"/>
    <lineage>
        <taxon>Bacteria</taxon>
        <taxon>Pseudomonadati</taxon>
        <taxon>Pseudomonadota</taxon>
        <taxon>Gammaproteobacteria</taxon>
        <taxon>Enterobacterales</taxon>
        <taxon>Enterobacteriaceae</taxon>
        <taxon>Escherichia</taxon>
    </lineage>
</organism>
<evidence type="ECO:0000313" key="1">
    <source>
        <dbReference type="EMBL" id="NEM89441.1"/>
    </source>
</evidence>
<dbReference type="InterPro" id="IPR000015">
    <property type="entry name" value="Fimb_usher"/>
</dbReference>
<feature type="non-terminal residue" evidence="1">
    <location>
        <position position="1"/>
    </location>
</feature>
<dbReference type="GO" id="GO:0009279">
    <property type="term" value="C:cell outer membrane"/>
    <property type="evidence" value="ECO:0007669"/>
    <property type="project" value="TreeGrafter"/>
</dbReference>
<dbReference type="PANTHER" id="PTHR30451">
    <property type="entry name" value="OUTER MEMBRANE USHER PROTEIN"/>
    <property type="match status" value="1"/>
</dbReference>
<dbReference type="GO" id="GO:0009297">
    <property type="term" value="P:pilus assembly"/>
    <property type="evidence" value="ECO:0007669"/>
    <property type="project" value="InterPro"/>
</dbReference>
<dbReference type="Pfam" id="PF00577">
    <property type="entry name" value="Usher"/>
    <property type="match status" value="1"/>
</dbReference>
<dbReference type="AlphaFoldDB" id="A0A8T6Q0C7"/>
<sequence length="197" mass="22111">VKEADGSVTTYLVPYAAVPNMLQPGVSKYDFAAGRSHIEGASKQSDFVQAGYQYGFNNLLTLYGGSMVANNYYAFTLGTGWNTRIGAISVDATKSHSKQDNGDVFDGQSYQIAYNKFVSQTSTRFGLAAWRYSSRDYRTFNDHVWANNKDNYRRDENDVYDIADYYQNDFGRKNSFSANMSQSLPEGWGSVSLSTLW</sequence>
<dbReference type="EMBL" id="JAAGYI010000481">
    <property type="protein sequence ID" value="NEM89441.1"/>
    <property type="molecule type" value="Genomic_DNA"/>
</dbReference>
<gene>
    <name evidence="1" type="ORF">G3V95_29310</name>
</gene>
<dbReference type="GO" id="GO:0015473">
    <property type="term" value="F:fimbrial usher porin activity"/>
    <property type="evidence" value="ECO:0007669"/>
    <property type="project" value="InterPro"/>
</dbReference>
<comment type="caution">
    <text evidence="1">The sequence shown here is derived from an EMBL/GenBank/DDBJ whole genome shotgun (WGS) entry which is preliminary data.</text>
</comment>
<reference evidence="1 2" key="1">
    <citation type="submission" date="2020-02" db="EMBL/GenBank/DDBJ databases">
        <authorList>
            <person name="Subbiah M."/>
            <person name="Call D."/>
        </authorList>
    </citation>
    <scope>NUCLEOTIDE SEQUENCE [LARGE SCALE GENOMIC DNA]</scope>
    <source>
        <strain evidence="1 2">8375wC2</strain>
    </source>
</reference>
<proteinExistence type="predicted"/>
<accession>A0A8T6Q0C7</accession>
<evidence type="ECO:0000313" key="2">
    <source>
        <dbReference type="Proteomes" id="UP000469708"/>
    </source>
</evidence>
<protein>
    <submittedName>
        <fullName evidence="1">Fimbria/pilus outer membrane usher protein</fullName>
    </submittedName>
</protein>
<name>A0A8T6Q0C7_ECOLX</name>
<dbReference type="Proteomes" id="UP000469708">
    <property type="component" value="Unassembled WGS sequence"/>
</dbReference>